<protein>
    <submittedName>
        <fullName evidence="2">PRC-barrel domain-containing protein</fullName>
    </submittedName>
</protein>
<evidence type="ECO:0000313" key="2">
    <source>
        <dbReference type="EMBL" id="SNY22226.1"/>
    </source>
</evidence>
<dbReference type="InterPro" id="IPR048911">
    <property type="entry name" value="Bflower"/>
</dbReference>
<evidence type="ECO:0000313" key="3">
    <source>
        <dbReference type="Proteomes" id="UP000219573"/>
    </source>
</evidence>
<dbReference type="AlphaFoldDB" id="A0A285GI88"/>
<feature type="domain" description="4-fold beta flower" evidence="1">
    <location>
        <begin position="3"/>
        <end position="115"/>
    </location>
</feature>
<accession>A0A285GI88</accession>
<reference evidence="3" key="1">
    <citation type="submission" date="2017-09" db="EMBL/GenBank/DDBJ databases">
        <authorList>
            <person name="Varghese N."/>
            <person name="Submissions S."/>
        </authorList>
    </citation>
    <scope>NUCLEOTIDE SEQUENCE [LARGE SCALE GENOMIC DNA]</scope>
    <source>
        <strain evidence="3">MSL47</strain>
    </source>
</reference>
<dbReference type="OrthoDB" id="2086177at2"/>
<dbReference type="Pfam" id="PF21784">
    <property type="entry name" value="Bflower"/>
    <property type="match status" value="1"/>
</dbReference>
<keyword evidence="3" id="KW-1185">Reference proteome</keyword>
<dbReference type="RefSeq" id="WP_097017220.1">
    <property type="nucleotide sequence ID" value="NZ_OBDZ01000007.1"/>
</dbReference>
<evidence type="ECO:0000259" key="1">
    <source>
        <dbReference type="Pfam" id="PF21784"/>
    </source>
</evidence>
<proteinExistence type="predicted"/>
<name>A0A285GI88_9FIRM</name>
<dbReference type="EMBL" id="OBDZ01000007">
    <property type="protein sequence ID" value="SNY22226.1"/>
    <property type="molecule type" value="Genomic_DNA"/>
</dbReference>
<gene>
    <name evidence="2" type="ORF">SAMN06265827_10729</name>
</gene>
<sequence length="123" mass="14368">MDAFYNKLGKVVAWLEDKYIYDIAGNYQAFIKEEKVFNKDGEYIGTLNNGYFRDKEGYIVAFNSDVTENLDLPPLQVIPEPGLADVPFIPEVMYSSENTIREFNQWSDLNWEEFIENDYQLVS</sequence>
<dbReference type="Proteomes" id="UP000219573">
    <property type="component" value="Unassembled WGS sequence"/>
</dbReference>
<organism evidence="2 3">
    <name type="scientific">Orenia metallireducens</name>
    <dbReference type="NCBI Taxonomy" id="1413210"/>
    <lineage>
        <taxon>Bacteria</taxon>
        <taxon>Bacillati</taxon>
        <taxon>Bacillota</taxon>
        <taxon>Clostridia</taxon>
        <taxon>Halanaerobiales</taxon>
        <taxon>Halobacteroidaceae</taxon>
        <taxon>Orenia</taxon>
    </lineage>
</organism>